<reference evidence="2" key="1">
    <citation type="journal article" date="2019" name="Int. J. Syst. Evol. Microbiol.">
        <title>The Global Catalogue of Microorganisms (GCM) 10K type strain sequencing project: providing services to taxonomists for standard genome sequencing and annotation.</title>
        <authorList>
            <consortium name="The Broad Institute Genomics Platform"/>
            <consortium name="The Broad Institute Genome Sequencing Center for Infectious Disease"/>
            <person name="Wu L."/>
            <person name="Ma J."/>
        </authorList>
    </citation>
    <scope>NUCLEOTIDE SEQUENCE [LARGE SCALE GENOMIC DNA]</scope>
    <source>
        <strain evidence="2">KCTC 52416</strain>
    </source>
</reference>
<sequence>MVKVGDQVLSGKLDDGATADTEMFLNQAANVNINDGYQLWVVRNEKKIKVDGSIIPNARYDVFKKAEKVSSEQEKLRARWMSN</sequence>
<comment type="caution">
    <text evidence="1">The sequence shown here is derived from an EMBL/GenBank/DDBJ whole genome shotgun (WGS) entry which is preliminary data.</text>
</comment>
<evidence type="ECO:0000313" key="1">
    <source>
        <dbReference type="EMBL" id="MFC3198063.1"/>
    </source>
</evidence>
<organism evidence="1 2">
    <name type="scientific">Parapedobacter deserti</name>
    <dbReference type="NCBI Taxonomy" id="1912957"/>
    <lineage>
        <taxon>Bacteria</taxon>
        <taxon>Pseudomonadati</taxon>
        <taxon>Bacteroidota</taxon>
        <taxon>Sphingobacteriia</taxon>
        <taxon>Sphingobacteriales</taxon>
        <taxon>Sphingobacteriaceae</taxon>
        <taxon>Parapedobacter</taxon>
    </lineage>
</organism>
<protein>
    <submittedName>
        <fullName evidence="1">Uncharacterized protein</fullName>
    </submittedName>
</protein>
<gene>
    <name evidence="1" type="ORF">ACFOET_10625</name>
</gene>
<dbReference type="Proteomes" id="UP001595526">
    <property type="component" value="Unassembled WGS sequence"/>
</dbReference>
<proteinExistence type="predicted"/>
<name>A0ABV7JJ16_9SPHI</name>
<evidence type="ECO:0000313" key="2">
    <source>
        <dbReference type="Proteomes" id="UP001595526"/>
    </source>
</evidence>
<keyword evidence="2" id="KW-1185">Reference proteome</keyword>
<accession>A0ABV7JJ16</accession>
<dbReference type="RefSeq" id="WP_379022350.1">
    <property type="nucleotide sequence ID" value="NZ_JBHRTA010000030.1"/>
</dbReference>
<dbReference type="EMBL" id="JBHRTA010000030">
    <property type="protein sequence ID" value="MFC3198063.1"/>
    <property type="molecule type" value="Genomic_DNA"/>
</dbReference>